<dbReference type="InterPro" id="IPR001245">
    <property type="entry name" value="Ser-Thr/Tyr_kinase_cat_dom"/>
</dbReference>
<evidence type="ECO:0000313" key="2">
    <source>
        <dbReference type="EMBL" id="PIC13164.1"/>
    </source>
</evidence>
<reference evidence="3" key="1">
    <citation type="submission" date="2017-10" db="EMBL/GenBank/DDBJ databases">
        <title>Rapid genome shrinkage in a self-fertile nematode reveals novel sperm competition proteins.</title>
        <authorList>
            <person name="Yin D."/>
            <person name="Schwarz E.M."/>
            <person name="Thomas C.G."/>
            <person name="Felde R.L."/>
            <person name="Korf I.F."/>
            <person name="Cutter A.D."/>
            <person name="Schartner C.M."/>
            <person name="Ralston E.J."/>
            <person name="Meyer B.J."/>
            <person name="Haag E.S."/>
        </authorList>
    </citation>
    <scope>NUCLEOTIDE SEQUENCE [LARGE SCALE GENOMIC DNA]</scope>
    <source>
        <strain evidence="3">JU1422</strain>
    </source>
</reference>
<dbReference type="SUPFAM" id="SSF56112">
    <property type="entry name" value="Protein kinase-like (PK-like)"/>
    <property type="match status" value="1"/>
</dbReference>
<keyword evidence="3" id="KW-1185">Reference proteome</keyword>
<dbReference type="InterPro" id="IPR011009">
    <property type="entry name" value="Kinase-like_dom_sf"/>
</dbReference>
<comment type="caution">
    <text evidence="2">The sequence shown here is derived from an EMBL/GenBank/DDBJ whole genome shotgun (WGS) entry which is preliminary data.</text>
</comment>
<dbReference type="OrthoDB" id="339325at2759"/>
<sequence length="112" mass="13199">MHCNGWFRLNSLISDCYHPRRRITGEYPAKNRTAMEVVQSALVGKRLPVDQHPFDSKWKDLMLGCWSLIPEHRPTFHELANEFRVYSKKRASLTKFIEFESVKLDVLESYSL</sequence>
<evidence type="ECO:0000313" key="3">
    <source>
        <dbReference type="Proteomes" id="UP000230233"/>
    </source>
</evidence>
<gene>
    <name evidence="2" type="ORF">B9Z55_028012</name>
</gene>
<dbReference type="Proteomes" id="UP000230233">
    <property type="component" value="Unassembled WGS sequence"/>
</dbReference>
<dbReference type="Pfam" id="PF07714">
    <property type="entry name" value="PK_Tyr_Ser-Thr"/>
    <property type="match status" value="1"/>
</dbReference>
<feature type="domain" description="Serine-threonine/tyrosine-protein kinase catalytic" evidence="1">
    <location>
        <begin position="24"/>
        <end position="82"/>
    </location>
</feature>
<evidence type="ECO:0000259" key="1">
    <source>
        <dbReference type="Pfam" id="PF07714"/>
    </source>
</evidence>
<dbReference type="AlphaFoldDB" id="A0A2G5SDN7"/>
<dbReference type="Gene3D" id="1.10.510.10">
    <property type="entry name" value="Transferase(Phosphotransferase) domain 1"/>
    <property type="match status" value="1"/>
</dbReference>
<protein>
    <recommendedName>
        <fullName evidence="1">Serine-threonine/tyrosine-protein kinase catalytic domain-containing protein</fullName>
    </recommendedName>
</protein>
<dbReference type="EMBL" id="PDUG01000015">
    <property type="protein sequence ID" value="PIC13164.1"/>
    <property type="molecule type" value="Genomic_DNA"/>
</dbReference>
<dbReference type="GO" id="GO:0004672">
    <property type="term" value="F:protein kinase activity"/>
    <property type="evidence" value="ECO:0007669"/>
    <property type="project" value="InterPro"/>
</dbReference>
<proteinExistence type="predicted"/>
<name>A0A2G5SDN7_9PELO</name>
<organism evidence="2 3">
    <name type="scientific">Caenorhabditis nigoni</name>
    <dbReference type="NCBI Taxonomy" id="1611254"/>
    <lineage>
        <taxon>Eukaryota</taxon>
        <taxon>Metazoa</taxon>
        <taxon>Ecdysozoa</taxon>
        <taxon>Nematoda</taxon>
        <taxon>Chromadorea</taxon>
        <taxon>Rhabditida</taxon>
        <taxon>Rhabditina</taxon>
        <taxon>Rhabditomorpha</taxon>
        <taxon>Rhabditoidea</taxon>
        <taxon>Rhabditidae</taxon>
        <taxon>Peloderinae</taxon>
        <taxon>Caenorhabditis</taxon>
    </lineage>
</organism>
<accession>A0A2G5SDN7</accession>